<evidence type="ECO:0000313" key="4">
    <source>
        <dbReference type="Proteomes" id="UP000322983"/>
    </source>
</evidence>
<reference evidence="3 4" key="2">
    <citation type="journal article" date="2020" name="Int. J. Syst. Evol. Microbiol.">
        <title>Sulfuracidifex tepidarius gen. nov., sp. nov. and transfer of Sulfolobus metallicus Huber and Stetter 1992 to the genus Sulfuracidifex as Sulfuracidifex metallicus comb. nov.</title>
        <authorList>
            <person name="Itoh T."/>
            <person name="Miura T."/>
            <person name="Sakai H.D."/>
            <person name="Kato S."/>
            <person name="Ohkuma M."/>
            <person name="Takashina T."/>
        </authorList>
    </citation>
    <scope>NUCLEOTIDE SEQUENCE</scope>
    <source>
        <strain evidence="2 4">IC-006</strain>
        <strain evidence="3">IC-007</strain>
    </source>
</reference>
<dbReference type="GeneID" id="41717064"/>
<dbReference type="AlphaFoldDB" id="A0A510E0X4"/>
<sequence>MSYNPNPSLEIDGIEKLRRGTLFFIIIPLLSLLSIALAVTVVGPIVLSIIAIVLGILGLLRIREGFSLLVQSGKPVGIGSTGVTLVFVGLILEVLGAILTVVLIGIFLLPIAGIVAFVGYVLFGIGLYSVGSQYNNGLTKIGGILVATLILGFIGLIMVYVGLGEVQKNVGTYGYTPQSGQSQLYQVGVGTLKDGVATFTVYSSQQLMIYSASLLGTQYYTNSVTPNTLNPGNNNVMVNFGNVSGLTQGPYTIRLTLSNGQNLDVKVNVQ</sequence>
<dbReference type="InterPro" id="IPR009321">
    <property type="entry name" value="DUF973"/>
</dbReference>
<feature type="transmembrane region" description="Helical" evidence="1">
    <location>
        <begin position="83"/>
        <end position="105"/>
    </location>
</feature>
<dbReference type="RefSeq" id="WP_149528330.1">
    <property type="nucleotide sequence ID" value="NZ_AP018929.1"/>
</dbReference>
<evidence type="ECO:0008006" key="6">
    <source>
        <dbReference type="Google" id="ProtNLM"/>
    </source>
</evidence>
<keyword evidence="4" id="KW-1185">Reference proteome</keyword>
<keyword evidence="1" id="KW-0472">Membrane</keyword>
<dbReference type="Proteomes" id="UP000325030">
    <property type="component" value="Chromosome"/>
</dbReference>
<keyword evidence="1" id="KW-0812">Transmembrane</keyword>
<gene>
    <name evidence="2" type="ORF">IC006_0667</name>
    <name evidence="3" type="ORF">IC007_0641</name>
</gene>
<name>A0A510E0X4_9CREN</name>
<evidence type="ECO:0000313" key="5">
    <source>
        <dbReference type="Proteomes" id="UP000325030"/>
    </source>
</evidence>
<evidence type="ECO:0000313" key="2">
    <source>
        <dbReference type="EMBL" id="BBG23383.1"/>
    </source>
</evidence>
<evidence type="ECO:0000256" key="1">
    <source>
        <dbReference type="SAM" id="Phobius"/>
    </source>
</evidence>
<reference evidence="5" key="1">
    <citation type="submission" date="2018-09" db="EMBL/GenBank/DDBJ databases">
        <title>Complete Genome Sequencing of Sulfolobus sp. JCM 16834.</title>
        <authorList>
            <person name="Kato S."/>
            <person name="Itoh T."/>
            <person name="Ohkuma M."/>
        </authorList>
    </citation>
    <scope>NUCLEOTIDE SEQUENCE [LARGE SCALE GENOMIC DNA]</scope>
    <source>
        <strain evidence="5">IC-007</strain>
    </source>
</reference>
<dbReference type="OrthoDB" id="43683at2157"/>
<dbReference type="KEGG" id="step:IC006_0667"/>
<proteinExistence type="predicted"/>
<keyword evidence="1" id="KW-1133">Transmembrane helix</keyword>
<feature type="transmembrane region" description="Helical" evidence="1">
    <location>
        <begin position="111"/>
        <end position="130"/>
    </location>
</feature>
<feature type="transmembrane region" description="Helical" evidence="1">
    <location>
        <begin position="21"/>
        <end position="39"/>
    </location>
</feature>
<dbReference type="EMBL" id="AP018930">
    <property type="protein sequence ID" value="BBG26136.1"/>
    <property type="molecule type" value="Genomic_DNA"/>
</dbReference>
<accession>A0A510E0X4</accession>
<protein>
    <recommendedName>
        <fullName evidence="6">DUF973 family protein</fullName>
    </recommendedName>
</protein>
<dbReference type="Proteomes" id="UP000322983">
    <property type="component" value="Chromosome"/>
</dbReference>
<dbReference type="EMBL" id="AP018929">
    <property type="protein sequence ID" value="BBG23383.1"/>
    <property type="molecule type" value="Genomic_DNA"/>
</dbReference>
<evidence type="ECO:0000313" key="3">
    <source>
        <dbReference type="EMBL" id="BBG26136.1"/>
    </source>
</evidence>
<dbReference type="Pfam" id="PF06157">
    <property type="entry name" value="DUF973"/>
    <property type="match status" value="1"/>
</dbReference>
<feature type="transmembrane region" description="Helical" evidence="1">
    <location>
        <begin position="142"/>
        <end position="163"/>
    </location>
</feature>
<feature type="transmembrane region" description="Helical" evidence="1">
    <location>
        <begin position="45"/>
        <end position="62"/>
    </location>
</feature>
<accession>A0A510DT59</accession>
<organism evidence="3 5">
    <name type="scientific">Sulfuracidifex tepidarius</name>
    <dbReference type="NCBI Taxonomy" id="1294262"/>
    <lineage>
        <taxon>Archaea</taxon>
        <taxon>Thermoproteota</taxon>
        <taxon>Thermoprotei</taxon>
        <taxon>Sulfolobales</taxon>
        <taxon>Sulfolobaceae</taxon>
        <taxon>Sulfuracidifex</taxon>
    </lineage>
</organism>